<reference evidence="1" key="1">
    <citation type="submission" date="2022-07" db="EMBL/GenBank/DDBJ databases">
        <title>Phylogenomic reconstructions and comparative analyses of Kickxellomycotina fungi.</title>
        <authorList>
            <person name="Reynolds N.K."/>
            <person name="Stajich J.E."/>
            <person name="Barry K."/>
            <person name="Grigoriev I.V."/>
            <person name="Crous P."/>
            <person name="Smith M.E."/>
        </authorList>
    </citation>
    <scope>NUCLEOTIDE SEQUENCE</scope>
    <source>
        <strain evidence="1">NRRL 1565</strain>
    </source>
</reference>
<organism evidence="1 2">
    <name type="scientific">Coemansia guatemalensis</name>
    <dbReference type="NCBI Taxonomy" id="2761395"/>
    <lineage>
        <taxon>Eukaryota</taxon>
        <taxon>Fungi</taxon>
        <taxon>Fungi incertae sedis</taxon>
        <taxon>Zoopagomycota</taxon>
        <taxon>Kickxellomycotina</taxon>
        <taxon>Kickxellomycetes</taxon>
        <taxon>Kickxellales</taxon>
        <taxon>Kickxellaceae</taxon>
        <taxon>Coemansia</taxon>
    </lineage>
</organism>
<dbReference type="Proteomes" id="UP001140094">
    <property type="component" value="Unassembled WGS sequence"/>
</dbReference>
<comment type="caution">
    <text evidence="1">The sequence shown here is derived from an EMBL/GenBank/DDBJ whole genome shotgun (WGS) entry which is preliminary data.</text>
</comment>
<accession>A0A9W8LTW2</accession>
<protein>
    <submittedName>
        <fullName evidence="1">Uncharacterized protein</fullName>
    </submittedName>
</protein>
<dbReference type="EMBL" id="JANBUO010000662">
    <property type="protein sequence ID" value="KAJ2802442.1"/>
    <property type="molecule type" value="Genomic_DNA"/>
</dbReference>
<gene>
    <name evidence="1" type="ORF">H4R20_003276</name>
</gene>
<name>A0A9W8LTW2_9FUNG</name>
<dbReference type="InterPro" id="IPR012547">
    <property type="entry name" value="PDDEXK_9"/>
</dbReference>
<evidence type="ECO:0000313" key="2">
    <source>
        <dbReference type="Proteomes" id="UP001140094"/>
    </source>
</evidence>
<dbReference type="AlphaFoldDB" id="A0A9W8LTW2"/>
<evidence type="ECO:0000313" key="1">
    <source>
        <dbReference type="EMBL" id="KAJ2802442.1"/>
    </source>
</evidence>
<keyword evidence="2" id="KW-1185">Reference proteome</keyword>
<dbReference type="OrthoDB" id="5553900at2759"/>
<proteinExistence type="predicted"/>
<dbReference type="Pfam" id="PF08011">
    <property type="entry name" value="PDDEXK_9"/>
    <property type="match status" value="1"/>
</dbReference>
<sequence>MTETATTRVLEHVRTVSVDDLRRYCGYHSASFLRQVDYQSHVGLVADLEEFDQSSDMAVATISSQEQPRFPFDHDANTGDEFVDICTRRSSESFKDLHTISSRPLQAKTVIRLLYQSGYIVPFADGRVGIPNEELYGALIKFFKRIAAQHNTSIDALEAVHRQMGIYEGDLEKLTTSLNTCMVLQDGLTEETVEKSYQHLLSAYLFPATRAGFANQCEASSGSGRADILLFPEPGNRSSPHPSMTAYYIFELKRYSGSRSRNNRDRFSASNRRSVAAHVFNQTIEAQTQIYDRYYPTIVERAKSCQLLFVVGITFWCNRFCMTVTRREAIRNENGTITWRLKSYADGLVGTSMPGYNEIGNNIENSEPGSLRTHFV</sequence>